<evidence type="ECO:0000313" key="2">
    <source>
        <dbReference type="EMBL" id="CAG2154356.1"/>
    </source>
</evidence>
<name>A0ABN7Q6C2_9BURK</name>
<dbReference type="SUPFAM" id="SSF51735">
    <property type="entry name" value="NAD(P)-binding Rossmann-fold domains"/>
    <property type="match status" value="1"/>
</dbReference>
<dbReference type="Proteomes" id="UP000672657">
    <property type="component" value="Unassembled WGS sequence"/>
</dbReference>
<protein>
    <submittedName>
        <fullName evidence="2">Epimerase family protein</fullName>
    </submittedName>
</protein>
<organism evidence="2 3">
    <name type="scientific">Cupriavidus numazuensis</name>
    <dbReference type="NCBI Taxonomy" id="221992"/>
    <lineage>
        <taxon>Bacteria</taxon>
        <taxon>Pseudomonadati</taxon>
        <taxon>Pseudomonadota</taxon>
        <taxon>Betaproteobacteria</taxon>
        <taxon>Burkholderiales</taxon>
        <taxon>Burkholderiaceae</taxon>
        <taxon>Cupriavidus</taxon>
    </lineage>
</organism>
<dbReference type="InterPro" id="IPR001509">
    <property type="entry name" value="Epimerase_deHydtase"/>
</dbReference>
<dbReference type="Gene3D" id="3.40.50.720">
    <property type="entry name" value="NAD(P)-binding Rossmann-like Domain"/>
    <property type="match status" value="1"/>
</dbReference>
<reference evidence="2 3" key="1">
    <citation type="submission" date="2021-03" db="EMBL/GenBank/DDBJ databases">
        <authorList>
            <person name="Peeters C."/>
        </authorList>
    </citation>
    <scope>NUCLEOTIDE SEQUENCE [LARGE SCALE GENOMIC DNA]</scope>
    <source>
        <strain evidence="2 3">LMG 26411</strain>
    </source>
</reference>
<dbReference type="PANTHER" id="PTHR11092">
    <property type="entry name" value="SUGAR NUCLEOTIDE EPIMERASE RELATED"/>
    <property type="match status" value="1"/>
</dbReference>
<dbReference type="PANTHER" id="PTHR11092:SF0">
    <property type="entry name" value="EPIMERASE FAMILY PROTEIN SDR39U1"/>
    <property type="match status" value="1"/>
</dbReference>
<evidence type="ECO:0000259" key="1">
    <source>
        <dbReference type="Pfam" id="PF01370"/>
    </source>
</evidence>
<dbReference type="EMBL" id="CAJPVI010000030">
    <property type="protein sequence ID" value="CAG2154356.1"/>
    <property type="molecule type" value="Genomic_DNA"/>
</dbReference>
<gene>
    <name evidence="2" type="ORF">LMG26411_04619</name>
</gene>
<evidence type="ECO:0000313" key="3">
    <source>
        <dbReference type="Proteomes" id="UP000672657"/>
    </source>
</evidence>
<dbReference type="InterPro" id="IPR036291">
    <property type="entry name" value="NAD(P)-bd_dom_sf"/>
</dbReference>
<comment type="caution">
    <text evidence="2">The sequence shown here is derived from an EMBL/GenBank/DDBJ whole genome shotgun (WGS) entry which is preliminary data.</text>
</comment>
<sequence length="182" mass="20102">MQALDGSAPLDAVVNLAGAPIADRPWTQAQRDVLWRSRIDLTRTLVDWMGQQATPPRVLVSGSAIGWYGDGGDQWLAEDSVPGNADFGRRLCVAWEQEAERARQWGVRVALLRTAPVLVARGGTLTRLLPLFRLGFGGRPGNGQQWMPWIHLDDKGQGSSTQIRRRHTNCGRPAFITLHGCR</sequence>
<dbReference type="Pfam" id="PF01370">
    <property type="entry name" value="Epimerase"/>
    <property type="match status" value="1"/>
</dbReference>
<accession>A0ABN7Q6C2</accession>
<feature type="domain" description="NAD-dependent epimerase/dehydratase" evidence="1">
    <location>
        <begin position="9"/>
        <end position="155"/>
    </location>
</feature>
<proteinExistence type="predicted"/>
<keyword evidence="3" id="KW-1185">Reference proteome</keyword>